<name>A0A926RYP2_9BACI</name>
<comment type="caution">
    <text evidence="1">The sequence shown here is derived from an EMBL/GenBank/DDBJ whole genome shotgun (WGS) entry which is preliminary data.</text>
</comment>
<dbReference type="AlphaFoldDB" id="A0A926RYP2"/>
<evidence type="ECO:0000313" key="2">
    <source>
        <dbReference type="Proteomes" id="UP000626844"/>
    </source>
</evidence>
<sequence length="133" mass="15694">MKIVVAATEEQERHIEELVEQMYTEIFPVYFSDEKIAEFDNLQILKPTTSDTYYNGTMTSAFKIMSSLQALIALLENAEDKDEKEYKEMFERNIDILQKYGYNFPLTLNHFFHPTFQEEVISKYGKAANKWII</sequence>
<dbReference type="RefSeq" id="WP_191160340.1">
    <property type="nucleotide sequence ID" value="NZ_JACXAI010000028.1"/>
</dbReference>
<proteinExistence type="predicted"/>
<dbReference type="Proteomes" id="UP000626844">
    <property type="component" value="Unassembled WGS sequence"/>
</dbReference>
<organism evidence="1 2">
    <name type="scientific">Metabacillus arenae</name>
    <dbReference type="NCBI Taxonomy" id="2771434"/>
    <lineage>
        <taxon>Bacteria</taxon>
        <taxon>Bacillati</taxon>
        <taxon>Bacillota</taxon>
        <taxon>Bacilli</taxon>
        <taxon>Bacillales</taxon>
        <taxon>Bacillaceae</taxon>
        <taxon>Metabacillus</taxon>
    </lineage>
</organism>
<keyword evidence="2" id="KW-1185">Reference proteome</keyword>
<protein>
    <submittedName>
        <fullName evidence="1">YhcU family protein</fullName>
    </submittedName>
</protein>
<dbReference type="Pfam" id="PF17326">
    <property type="entry name" value="DUF5365"/>
    <property type="match status" value="1"/>
</dbReference>
<dbReference type="InterPro" id="IPR020355">
    <property type="entry name" value="Uncharacterised_YhcU"/>
</dbReference>
<dbReference type="EMBL" id="JACXAI010000028">
    <property type="protein sequence ID" value="MBD1382291.1"/>
    <property type="molecule type" value="Genomic_DNA"/>
</dbReference>
<accession>A0A926RYP2</accession>
<gene>
    <name evidence="1" type="ORF">IC621_18890</name>
</gene>
<evidence type="ECO:0000313" key="1">
    <source>
        <dbReference type="EMBL" id="MBD1382291.1"/>
    </source>
</evidence>
<reference evidence="1" key="1">
    <citation type="submission" date="2020-09" db="EMBL/GenBank/DDBJ databases">
        <title>A novel bacterium of genus Bacillus, isolated from South China Sea.</title>
        <authorList>
            <person name="Huang H."/>
            <person name="Mo K."/>
            <person name="Hu Y."/>
        </authorList>
    </citation>
    <scope>NUCLEOTIDE SEQUENCE</scope>
    <source>
        <strain evidence="1">IB182487</strain>
    </source>
</reference>